<keyword evidence="1" id="KW-1133">Transmembrane helix</keyword>
<organism evidence="2 3">
    <name type="scientific">Orchesella cincta</name>
    <name type="common">Springtail</name>
    <name type="synonym">Podura cincta</name>
    <dbReference type="NCBI Taxonomy" id="48709"/>
    <lineage>
        <taxon>Eukaryota</taxon>
        <taxon>Metazoa</taxon>
        <taxon>Ecdysozoa</taxon>
        <taxon>Arthropoda</taxon>
        <taxon>Hexapoda</taxon>
        <taxon>Collembola</taxon>
        <taxon>Entomobryomorpha</taxon>
        <taxon>Entomobryoidea</taxon>
        <taxon>Orchesellidae</taxon>
        <taxon>Orchesellinae</taxon>
        <taxon>Orchesella</taxon>
    </lineage>
</organism>
<comment type="caution">
    <text evidence="2">The sequence shown here is derived from an EMBL/GenBank/DDBJ whole genome shotgun (WGS) entry which is preliminary data.</text>
</comment>
<sequence>MSDKISPTHTLNLIPEAEDSVTLLNKFEVHPTSLLKKQDNFAVLIHPVLEKTTKTGAVLTPANDSDSVEKELIQKNREEQTGHYATSFSIVDKLLKICGRKVYVTNVYSAGATIASLSLLLLYIVKTQANDSSDEGIRSDIVNFVRDTRPESVSFDLDDLSGSRSQIASQKDWNYIEKLGSQENVLHLTVGQGKSHNNHLVGTVTEGALKISGRPTFCNGHHSSTPEELQFKNITHLHLSGMQNCYHYVHLILTKWHFPKVHKVKLHKMLIREEEFTCLRKFIDRHNETLHKVEIDESYICPSPSCDAGMLDFPNHDFQLIITRRRESPQWV</sequence>
<dbReference type="EMBL" id="LJIJ01000664">
    <property type="protein sequence ID" value="ODM95500.1"/>
    <property type="molecule type" value="Genomic_DNA"/>
</dbReference>
<accession>A0A1D2MQW1</accession>
<keyword evidence="1" id="KW-0472">Membrane</keyword>
<protein>
    <submittedName>
        <fullName evidence="2">Uncharacterized protein</fullName>
    </submittedName>
</protein>
<name>A0A1D2MQW1_ORCCI</name>
<keyword evidence="1" id="KW-0812">Transmembrane</keyword>
<dbReference type="Proteomes" id="UP000094527">
    <property type="component" value="Unassembled WGS sequence"/>
</dbReference>
<dbReference type="AlphaFoldDB" id="A0A1D2MQW1"/>
<evidence type="ECO:0000256" key="1">
    <source>
        <dbReference type="SAM" id="Phobius"/>
    </source>
</evidence>
<gene>
    <name evidence="2" type="ORF">Ocin01_11190</name>
</gene>
<evidence type="ECO:0000313" key="2">
    <source>
        <dbReference type="EMBL" id="ODM95500.1"/>
    </source>
</evidence>
<evidence type="ECO:0000313" key="3">
    <source>
        <dbReference type="Proteomes" id="UP000094527"/>
    </source>
</evidence>
<feature type="transmembrane region" description="Helical" evidence="1">
    <location>
        <begin position="103"/>
        <end position="125"/>
    </location>
</feature>
<reference evidence="2 3" key="1">
    <citation type="journal article" date="2016" name="Genome Biol. Evol.">
        <title>Gene Family Evolution Reflects Adaptation to Soil Environmental Stressors in the Genome of the Collembolan Orchesella cincta.</title>
        <authorList>
            <person name="Faddeeva-Vakhrusheva A."/>
            <person name="Derks M.F."/>
            <person name="Anvar S.Y."/>
            <person name="Agamennone V."/>
            <person name="Suring W."/>
            <person name="Smit S."/>
            <person name="van Straalen N.M."/>
            <person name="Roelofs D."/>
        </authorList>
    </citation>
    <scope>NUCLEOTIDE SEQUENCE [LARGE SCALE GENOMIC DNA]</scope>
    <source>
        <tissue evidence="2">Mixed pool</tissue>
    </source>
</reference>
<proteinExistence type="predicted"/>
<keyword evidence="3" id="KW-1185">Reference proteome</keyword>